<gene>
    <name evidence="1" type="ORF">PS900_00658</name>
</gene>
<dbReference type="AlphaFoldDB" id="A0A8H2RHJ4"/>
<name>A0A8H2RHJ4_PSEFL</name>
<accession>A0A8H2RHJ4</accession>
<evidence type="ECO:0000313" key="2">
    <source>
        <dbReference type="Proteomes" id="UP000325723"/>
    </source>
</evidence>
<dbReference type="EMBL" id="CABVIE010000002">
    <property type="protein sequence ID" value="VVO58197.1"/>
    <property type="molecule type" value="Genomic_DNA"/>
</dbReference>
<organism evidence="1 2">
    <name type="scientific">Pseudomonas fluorescens</name>
    <dbReference type="NCBI Taxonomy" id="294"/>
    <lineage>
        <taxon>Bacteria</taxon>
        <taxon>Pseudomonadati</taxon>
        <taxon>Pseudomonadota</taxon>
        <taxon>Gammaproteobacteria</taxon>
        <taxon>Pseudomonadales</taxon>
        <taxon>Pseudomonadaceae</taxon>
        <taxon>Pseudomonas</taxon>
    </lineage>
</organism>
<dbReference type="RefSeq" id="WP_150756955.1">
    <property type="nucleotide sequence ID" value="NZ_CABVIE010000002.1"/>
</dbReference>
<dbReference type="Proteomes" id="UP000325723">
    <property type="component" value="Unassembled WGS sequence"/>
</dbReference>
<protein>
    <submittedName>
        <fullName evidence="1">Uncharacterized protein</fullName>
    </submittedName>
</protein>
<reference evidence="1 2" key="1">
    <citation type="submission" date="2019-09" db="EMBL/GenBank/DDBJ databases">
        <authorList>
            <person name="Chandra G."/>
            <person name="Truman W A."/>
        </authorList>
    </citation>
    <scope>NUCLEOTIDE SEQUENCE [LARGE SCALE GENOMIC DNA]</scope>
    <source>
        <strain evidence="1">PS900</strain>
    </source>
</reference>
<sequence length="284" mass="32426">MNIPTDKWTIQAAAGICVIGNGPGEMPKFERDRPFIRFNLSDDTPLSLMEIRVSNQRVTRRSNESAVFQVLSRGMRDAERDQFQHLLSQQASKLGAELGCLPSTGLATVNACMEQGLSLQVFRMPLRPTLFRAPELAPRQPLAAAFHNWLGEQRLAWQLIAAQGERLKWLDMTAKSHAVTSETERHLDPYPCIFDWMQDAALRGPNSADRANLVELTTSSRFDWEGHANHERLRQLEPFFHLDRTRQETPNWWLYSNSLSITIDTLLTRLTQVQHFLYLEQAAG</sequence>
<proteinExistence type="predicted"/>
<evidence type="ECO:0000313" key="1">
    <source>
        <dbReference type="EMBL" id="VVO58197.1"/>
    </source>
</evidence>
<comment type="caution">
    <text evidence="1">The sequence shown here is derived from an EMBL/GenBank/DDBJ whole genome shotgun (WGS) entry which is preliminary data.</text>
</comment>